<comment type="caution">
    <text evidence="1">The sequence shown here is derived from an EMBL/GenBank/DDBJ whole genome shotgun (WGS) entry which is preliminary data.</text>
</comment>
<dbReference type="PANTHER" id="PTHR34574">
    <property type="entry name" value="CALCIUM-BINDING EF-HAND FAMILY PROTEIN-RELATED"/>
    <property type="match status" value="1"/>
</dbReference>
<dbReference type="AlphaFoldDB" id="A0A843UCE3"/>
<proteinExistence type="predicted"/>
<name>A0A843UCE3_COLES</name>
<evidence type="ECO:0000313" key="1">
    <source>
        <dbReference type="EMBL" id="MQL78933.1"/>
    </source>
</evidence>
<protein>
    <submittedName>
        <fullName evidence="1">Uncharacterized protein</fullName>
    </submittedName>
</protein>
<reference evidence="1" key="1">
    <citation type="submission" date="2017-07" db="EMBL/GenBank/DDBJ databases">
        <title>Taro Niue Genome Assembly and Annotation.</title>
        <authorList>
            <person name="Atibalentja N."/>
            <person name="Keating K."/>
            <person name="Fields C.J."/>
        </authorList>
    </citation>
    <scope>NUCLEOTIDE SEQUENCE</scope>
    <source>
        <strain evidence="1">Niue_2</strain>
        <tissue evidence="1">Leaf</tissue>
    </source>
</reference>
<dbReference type="PANTHER" id="PTHR34574:SF2">
    <property type="entry name" value="CALCIUM-BINDING EF-HAND FAMILY PROTEIN"/>
    <property type="match status" value="1"/>
</dbReference>
<gene>
    <name evidence="1" type="ORF">Taro_011380</name>
</gene>
<sequence length="174" mass="19985">MNSLAHGKQEEVGKKEFKVAVLSDRLLGMADELRRDSIVILGIDGEDLRQFRRLPYSLRLHHQLVIHRCAKLLPWQYCPEQLSIDHGMPPPDDAWRTFIEPALQSLSPSQFDLTISQQTSFLEEIKKALHTIAERLDQQHPVIVAHCEKTFDGHGPKRLLANQHELDKVSPQLF</sequence>
<dbReference type="Proteomes" id="UP000652761">
    <property type="component" value="Unassembled WGS sequence"/>
</dbReference>
<dbReference type="EMBL" id="NMUH01000424">
    <property type="protein sequence ID" value="MQL78933.1"/>
    <property type="molecule type" value="Genomic_DNA"/>
</dbReference>
<accession>A0A843UCE3</accession>
<evidence type="ECO:0000313" key="2">
    <source>
        <dbReference type="Proteomes" id="UP000652761"/>
    </source>
</evidence>
<keyword evidence="2" id="KW-1185">Reference proteome</keyword>
<organism evidence="1 2">
    <name type="scientific">Colocasia esculenta</name>
    <name type="common">Wild taro</name>
    <name type="synonym">Arum esculentum</name>
    <dbReference type="NCBI Taxonomy" id="4460"/>
    <lineage>
        <taxon>Eukaryota</taxon>
        <taxon>Viridiplantae</taxon>
        <taxon>Streptophyta</taxon>
        <taxon>Embryophyta</taxon>
        <taxon>Tracheophyta</taxon>
        <taxon>Spermatophyta</taxon>
        <taxon>Magnoliopsida</taxon>
        <taxon>Liliopsida</taxon>
        <taxon>Araceae</taxon>
        <taxon>Aroideae</taxon>
        <taxon>Colocasieae</taxon>
        <taxon>Colocasia</taxon>
    </lineage>
</organism>